<feature type="domain" description="Cytochrome oxidase subunit II transmembrane region profile" evidence="18">
    <location>
        <begin position="21"/>
        <end position="118"/>
    </location>
</feature>
<comment type="subcellular location">
    <subcellularLocation>
        <location evidence="1">Cell membrane</location>
        <topology evidence="1">Multi-pass membrane protein</topology>
    </subcellularLocation>
</comment>
<evidence type="ECO:0000256" key="2">
    <source>
        <dbReference type="ARBA" id="ARBA00007866"/>
    </source>
</evidence>
<dbReference type="InterPro" id="IPR002429">
    <property type="entry name" value="CcO_II-like_C"/>
</dbReference>
<dbReference type="PANTHER" id="PTHR22888:SF18">
    <property type="entry name" value="CYTOCHROME BO(3) UBIQUINOL OXIDASE SUBUNIT 2"/>
    <property type="match status" value="1"/>
</dbReference>
<keyword evidence="4 14" id="KW-1003">Cell membrane</keyword>
<evidence type="ECO:0000256" key="9">
    <source>
        <dbReference type="ARBA" id="ARBA00022989"/>
    </source>
</evidence>
<dbReference type="PANTHER" id="PTHR22888">
    <property type="entry name" value="CYTOCHROME C OXIDASE, SUBUNIT II"/>
    <property type="match status" value="1"/>
</dbReference>
<evidence type="ECO:0000313" key="20">
    <source>
        <dbReference type="Proteomes" id="UP001057998"/>
    </source>
</evidence>
<sequence>MEASRYKNILSRVGLFSAILMLSGCESALLDPKGIIGVQEKELIITALLLMLIVVIPVILMTIYFAYKYRSDNTQEEYAPEWAHSTKIEVVVWTVPIIIIAILGVITWRSTHALEPSKPLVSDVKPVEIQVVSLDWKWLFIYPEQNIATVNYVAFPKDVPVNFKITSDNIMNSFFIPRLGSQIYAMPGMVTRLHLMANHAGEYKGIAASYSGEGFSHMKFKAVALDDRASFNQWVEQVKAAPQQLHDFSDYEALAEPSIDVPVTFYSKVPHSLFSDVVMQFEGGMHSQMSEEGHMGDGHMSNNHPSNNHSGHHAMEQAQMDKAEHEG</sequence>
<evidence type="ECO:0000259" key="18">
    <source>
        <dbReference type="PROSITE" id="PS50999"/>
    </source>
</evidence>
<name>A0ABY5GMQ2_9GAMM</name>
<dbReference type="SUPFAM" id="SSF49503">
    <property type="entry name" value="Cupredoxins"/>
    <property type="match status" value="1"/>
</dbReference>
<evidence type="ECO:0000256" key="15">
    <source>
        <dbReference type="SAM" id="MobiDB-lite"/>
    </source>
</evidence>
<dbReference type="PIRSF" id="PIRSF000292">
    <property type="entry name" value="Ubi_od_II"/>
    <property type="match status" value="1"/>
</dbReference>
<feature type="compositionally biased region" description="Basic and acidic residues" evidence="15">
    <location>
        <begin position="313"/>
        <end position="327"/>
    </location>
</feature>
<dbReference type="InterPro" id="IPR010514">
    <property type="entry name" value="COX_ARM"/>
</dbReference>
<reference evidence="19" key="1">
    <citation type="submission" date="2022-07" db="EMBL/GenBank/DDBJ databases">
        <title>Genome sequencing of Photobacterium atrarenae GJH2-4.</title>
        <authorList>
            <person name="Park S.-J."/>
        </authorList>
    </citation>
    <scope>NUCLEOTIDE SEQUENCE</scope>
    <source>
        <strain evidence="19">GJH2-4</strain>
    </source>
</reference>
<evidence type="ECO:0000256" key="13">
    <source>
        <dbReference type="ARBA" id="ARBA00023288"/>
    </source>
</evidence>
<dbReference type="PROSITE" id="PS50999">
    <property type="entry name" value="COX2_TM"/>
    <property type="match status" value="1"/>
</dbReference>
<dbReference type="EMBL" id="CP101509">
    <property type="protein sequence ID" value="UTV30441.1"/>
    <property type="molecule type" value="Genomic_DNA"/>
</dbReference>
<dbReference type="Pfam" id="PF06481">
    <property type="entry name" value="COX_ARM"/>
    <property type="match status" value="1"/>
</dbReference>
<evidence type="ECO:0000256" key="5">
    <source>
        <dbReference type="ARBA" id="ARBA00022660"/>
    </source>
</evidence>
<accession>A0ABY5GMQ2</accession>
<keyword evidence="5 14" id="KW-0679">Respiratory chain</keyword>
<evidence type="ECO:0000256" key="8">
    <source>
        <dbReference type="ARBA" id="ARBA00022982"/>
    </source>
</evidence>
<evidence type="ECO:0000259" key="17">
    <source>
        <dbReference type="PROSITE" id="PS50857"/>
    </source>
</evidence>
<keyword evidence="7" id="KW-0732">Signal</keyword>
<dbReference type="InterPro" id="IPR008972">
    <property type="entry name" value="Cupredoxin"/>
</dbReference>
<dbReference type="Gene3D" id="1.10.287.90">
    <property type="match status" value="1"/>
</dbReference>
<evidence type="ECO:0000256" key="11">
    <source>
        <dbReference type="ARBA" id="ARBA00023136"/>
    </source>
</evidence>
<organism evidence="19 20">
    <name type="scientific">Photobacterium atrarenae</name>
    <dbReference type="NCBI Taxonomy" id="865757"/>
    <lineage>
        <taxon>Bacteria</taxon>
        <taxon>Pseudomonadati</taxon>
        <taxon>Pseudomonadota</taxon>
        <taxon>Gammaproteobacteria</taxon>
        <taxon>Vibrionales</taxon>
        <taxon>Vibrionaceae</taxon>
        <taxon>Photobacterium</taxon>
    </lineage>
</organism>
<dbReference type="CDD" id="cd04212">
    <property type="entry name" value="CuRO_UO_II"/>
    <property type="match status" value="1"/>
</dbReference>
<feature type="transmembrane region" description="Helical" evidence="16">
    <location>
        <begin position="88"/>
        <end position="108"/>
    </location>
</feature>
<evidence type="ECO:0000256" key="1">
    <source>
        <dbReference type="ARBA" id="ARBA00004651"/>
    </source>
</evidence>
<keyword evidence="9 16" id="KW-1133">Transmembrane helix</keyword>
<keyword evidence="13" id="KW-0449">Lipoprotein</keyword>
<keyword evidence="6 16" id="KW-0812">Transmembrane</keyword>
<feature type="transmembrane region" description="Helical" evidence="16">
    <location>
        <begin position="43"/>
        <end position="67"/>
    </location>
</feature>
<dbReference type="InterPro" id="IPR036257">
    <property type="entry name" value="Cyt_c_oxidase_su2_TM_sf"/>
</dbReference>
<evidence type="ECO:0000256" key="16">
    <source>
        <dbReference type="SAM" id="Phobius"/>
    </source>
</evidence>
<dbReference type="PROSITE" id="PS50857">
    <property type="entry name" value="COX2_CUA"/>
    <property type="match status" value="1"/>
</dbReference>
<gene>
    <name evidence="19" type="primary">cyoA</name>
    <name evidence="19" type="ORF">NNL38_17855</name>
</gene>
<dbReference type="RefSeq" id="WP_255391800.1">
    <property type="nucleotide sequence ID" value="NZ_CP101509.1"/>
</dbReference>
<evidence type="ECO:0000313" key="19">
    <source>
        <dbReference type="EMBL" id="UTV30441.1"/>
    </source>
</evidence>
<evidence type="ECO:0000256" key="4">
    <source>
        <dbReference type="ARBA" id="ARBA00022475"/>
    </source>
</evidence>
<keyword evidence="20" id="KW-1185">Reference proteome</keyword>
<evidence type="ECO:0000256" key="12">
    <source>
        <dbReference type="ARBA" id="ARBA00023139"/>
    </source>
</evidence>
<dbReference type="InterPro" id="IPR006333">
    <property type="entry name" value="Cyt_o_ubiquinol_oxidase_su2"/>
</dbReference>
<evidence type="ECO:0000256" key="6">
    <source>
        <dbReference type="ARBA" id="ARBA00022692"/>
    </source>
</evidence>
<evidence type="ECO:0000256" key="7">
    <source>
        <dbReference type="ARBA" id="ARBA00022729"/>
    </source>
</evidence>
<evidence type="ECO:0000256" key="10">
    <source>
        <dbReference type="ARBA" id="ARBA00023002"/>
    </source>
</evidence>
<dbReference type="Pfam" id="PF00116">
    <property type="entry name" value="COX2"/>
    <property type="match status" value="1"/>
</dbReference>
<dbReference type="SUPFAM" id="SSF81464">
    <property type="entry name" value="Cytochrome c oxidase subunit II-like, transmembrane region"/>
    <property type="match status" value="1"/>
</dbReference>
<protein>
    <recommendedName>
        <fullName evidence="14">Ubiquinol oxidase subunit 2</fullName>
    </recommendedName>
</protein>
<keyword evidence="12" id="KW-0564">Palmitate</keyword>
<evidence type="ECO:0000256" key="14">
    <source>
        <dbReference type="PIRNR" id="PIRNR000292"/>
    </source>
</evidence>
<feature type="domain" description="Cytochrome oxidase subunit II copper A binding" evidence="17">
    <location>
        <begin position="124"/>
        <end position="237"/>
    </location>
</feature>
<keyword evidence="3 14" id="KW-0813">Transport</keyword>
<comment type="similarity">
    <text evidence="2 14">Belongs to the cytochrome c oxidase subunit 2 family.</text>
</comment>
<evidence type="ECO:0000256" key="3">
    <source>
        <dbReference type="ARBA" id="ARBA00022448"/>
    </source>
</evidence>
<dbReference type="NCBIfam" id="TIGR01433">
    <property type="entry name" value="CyoA"/>
    <property type="match status" value="1"/>
</dbReference>
<keyword evidence="11 14" id="KW-0472">Membrane</keyword>
<dbReference type="Proteomes" id="UP001057998">
    <property type="component" value="Chromosome 2"/>
</dbReference>
<keyword evidence="8 14" id="KW-0249">Electron transport</keyword>
<dbReference type="Gene3D" id="2.60.40.420">
    <property type="entry name" value="Cupredoxins - blue copper proteins"/>
    <property type="match status" value="1"/>
</dbReference>
<proteinExistence type="inferred from homology"/>
<dbReference type="InterPro" id="IPR011759">
    <property type="entry name" value="Cyt_c_oxidase_su2_TM_dom"/>
</dbReference>
<dbReference type="InterPro" id="IPR034227">
    <property type="entry name" value="CuRO_UO_II"/>
</dbReference>
<dbReference type="PROSITE" id="PS51257">
    <property type="entry name" value="PROKAR_LIPOPROTEIN"/>
    <property type="match status" value="1"/>
</dbReference>
<feature type="region of interest" description="Disordered" evidence="15">
    <location>
        <begin position="288"/>
        <end position="327"/>
    </location>
</feature>
<keyword evidence="10 14" id="KW-0560">Oxidoreductase</keyword>
<dbReference type="InterPro" id="IPR045187">
    <property type="entry name" value="CcO_II"/>
</dbReference>